<evidence type="ECO:0000313" key="6">
    <source>
        <dbReference type="Proteomes" id="UP000079169"/>
    </source>
</evidence>
<feature type="transmembrane region" description="Helical" evidence="5">
    <location>
        <begin position="6"/>
        <end position="22"/>
    </location>
</feature>
<evidence type="ECO:0000256" key="5">
    <source>
        <dbReference type="SAM" id="Phobius"/>
    </source>
</evidence>
<keyword evidence="4 5" id="KW-0472">Membrane</keyword>
<dbReference type="PaxDb" id="121845-A0A3Q0IYJ8"/>
<dbReference type="RefSeq" id="XP_026681279.1">
    <property type="nucleotide sequence ID" value="XM_026825478.1"/>
</dbReference>
<dbReference type="SUPFAM" id="SSF48652">
    <property type="entry name" value="Tetraspanin"/>
    <property type="match status" value="1"/>
</dbReference>
<proteinExistence type="predicted"/>
<dbReference type="Gene3D" id="1.10.1450.10">
    <property type="entry name" value="Tetraspanin"/>
    <property type="match status" value="1"/>
</dbReference>
<sequence>MIVDKGTGIVLIYSGISVLGIYSDHAHFTQAQNLAPPTFLVMVGVLVATIAFMGIVGVLKESVCMILSFSFVLGIIFMFELSISLTGLVYQTEIRDILSHSMSRALKVYPRDPVAMQAVDTLQSQLSCCGVQSSADWQYILQNSSDVITYPNSCCGAPVLRQGHYECARVWHHIRVLPGQADPTAISTACSQLLGIIFACSLGKLIRLQKSEREKLKWEFRNHLLQTRSAGNFETFVRDNQMENNKL</sequence>
<dbReference type="KEGG" id="dci:103511831"/>
<evidence type="ECO:0000256" key="4">
    <source>
        <dbReference type="ARBA" id="ARBA00023136"/>
    </source>
</evidence>
<keyword evidence="2 5" id="KW-0812">Transmembrane</keyword>
<dbReference type="PRINTS" id="PR00259">
    <property type="entry name" value="TMFOUR"/>
</dbReference>
<dbReference type="PANTHER" id="PTHR19282:SF544">
    <property type="entry name" value="TETRASPANIN"/>
    <property type="match status" value="1"/>
</dbReference>
<dbReference type="InterPro" id="IPR008952">
    <property type="entry name" value="Tetraspanin_EC2_sf"/>
</dbReference>
<keyword evidence="6" id="KW-1185">Reference proteome</keyword>
<dbReference type="STRING" id="121845.A0A3Q0IYJ8"/>
<dbReference type="PANTHER" id="PTHR19282">
    <property type="entry name" value="TETRASPANIN"/>
    <property type="match status" value="1"/>
</dbReference>
<reference evidence="7" key="1">
    <citation type="submission" date="2025-08" db="UniProtKB">
        <authorList>
            <consortium name="RefSeq"/>
        </authorList>
    </citation>
    <scope>IDENTIFICATION</scope>
</reference>
<dbReference type="GeneID" id="103511831"/>
<dbReference type="InterPro" id="IPR018499">
    <property type="entry name" value="Tetraspanin/Peripherin"/>
</dbReference>
<evidence type="ECO:0000256" key="1">
    <source>
        <dbReference type="ARBA" id="ARBA00004141"/>
    </source>
</evidence>
<name>A0A3Q0IYJ8_DIACI</name>
<feature type="transmembrane region" description="Helical" evidence="5">
    <location>
        <begin position="34"/>
        <end position="59"/>
    </location>
</feature>
<gene>
    <name evidence="7" type="primary">LOC103511831</name>
</gene>
<dbReference type="Pfam" id="PF00335">
    <property type="entry name" value="Tetraspanin"/>
    <property type="match status" value="1"/>
</dbReference>
<keyword evidence="3 5" id="KW-1133">Transmembrane helix</keyword>
<protein>
    <submittedName>
        <fullName evidence="7">Leukocyte surface antigen CD53-like</fullName>
    </submittedName>
</protein>
<dbReference type="AlphaFoldDB" id="A0A3Q0IYJ8"/>
<dbReference type="CDD" id="cd03127">
    <property type="entry name" value="tetraspanin_LEL"/>
    <property type="match status" value="1"/>
</dbReference>
<dbReference type="GO" id="GO:0005886">
    <property type="term" value="C:plasma membrane"/>
    <property type="evidence" value="ECO:0007669"/>
    <property type="project" value="TreeGrafter"/>
</dbReference>
<comment type="subcellular location">
    <subcellularLocation>
        <location evidence="1">Membrane</location>
        <topology evidence="1">Multi-pass membrane protein</topology>
    </subcellularLocation>
</comment>
<evidence type="ECO:0000256" key="2">
    <source>
        <dbReference type="ARBA" id="ARBA00022692"/>
    </source>
</evidence>
<feature type="transmembrane region" description="Helical" evidence="5">
    <location>
        <begin position="65"/>
        <end position="90"/>
    </location>
</feature>
<organism evidence="6 7">
    <name type="scientific">Diaphorina citri</name>
    <name type="common">Asian citrus psyllid</name>
    <dbReference type="NCBI Taxonomy" id="121845"/>
    <lineage>
        <taxon>Eukaryota</taxon>
        <taxon>Metazoa</taxon>
        <taxon>Ecdysozoa</taxon>
        <taxon>Arthropoda</taxon>
        <taxon>Hexapoda</taxon>
        <taxon>Insecta</taxon>
        <taxon>Pterygota</taxon>
        <taxon>Neoptera</taxon>
        <taxon>Paraneoptera</taxon>
        <taxon>Hemiptera</taxon>
        <taxon>Sternorrhyncha</taxon>
        <taxon>Psylloidea</taxon>
        <taxon>Psyllidae</taxon>
        <taxon>Diaphorininae</taxon>
        <taxon>Diaphorina</taxon>
    </lineage>
</organism>
<dbReference type="Proteomes" id="UP000079169">
    <property type="component" value="Unplaced"/>
</dbReference>
<accession>A0A3Q0IYJ8</accession>
<evidence type="ECO:0000256" key="3">
    <source>
        <dbReference type="ARBA" id="ARBA00022989"/>
    </source>
</evidence>
<evidence type="ECO:0000313" key="7">
    <source>
        <dbReference type="RefSeq" id="XP_026681279.1"/>
    </source>
</evidence>